<keyword evidence="5" id="KW-1185">Reference proteome</keyword>
<dbReference type="EMBL" id="LKMD01000100">
    <property type="protein sequence ID" value="PIB01117.1"/>
    <property type="molecule type" value="Genomic_DNA"/>
</dbReference>
<feature type="compositionally biased region" description="Basic and acidic residues" evidence="1">
    <location>
        <begin position="265"/>
        <end position="276"/>
    </location>
</feature>
<accession>A0A2G5I8I8</accession>
<dbReference type="Proteomes" id="UP001302367">
    <property type="component" value="Chromosome 1"/>
</dbReference>
<dbReference type="AlphaFoldDB" id="A0A2G5I8I8"/>
<evidence type="ECO:0000313" key="2">
    <source>
        <dbReference type="EMBL" id="PIB01117.1"/>
    </source>
</evidence>
<reference evidence="3 5" key="2">
    <citation type="submission" date="2023-09" db="EMBL/GenBank/DDBJ databases">
        <title>Complete-Gapless Cercospora beticola genome.</title>
        <authorList>
            <person name="Wyatt N.A."/>
            <person name="Spanner R.E."/>
            <person name="Bolton M.D."/>
        </authorList>
    </citation>
    <scope>NUCLEOTIDE SEQUENCE [LARGE SCALE GENOMIC DNA]</scope>
    <source>
        <strain evidence="3">Cb09-40</strain>
    </source>
</reference>
<dbReference type="EMBL" id="CP134184">
    <property type="protein sequence ID" value="WPA95800.1"/>
    <property type="molecule type" value="Genomic_DNA"/>
</dbReference>
<evidence type="ECO:0000313" key="3">
    <source>
        <dbReference type="EMBL" id="WPA95800.1"/>
    </source>
</evidence>
<feature type="region of interest" description="Disordered" evidence="1">
    <location>
        <begin position="257"/>
        <end position="276"/>
    </location>
</feature>
<dbReference type="OrthoDB" id="10348327at2759"/>
<sequence>MTLPTTTASWTAIDQPRKRSILEPPLAPIAVCYATSANAHISMSLAPRSNAAILIRPLILPTPPTSPTTLTPPVPAHVPTRPLCCILDQQHENPSGALSRQRTLPHEPFVGSGTPEYVSNVRKLDTLPMFRFSDLCNVHESAIAQSYVIDRLHTPGLAPYSIAAMLNEPESPDPPTADAGMSKQEFSDGSQRDDGAEMGVRSLSVLPTPTHQLVPSTSLAHVKMPKGKRTHLGNGNDNSAGAGGQERNIIVEEMSISARGQLLHGTEDGYESDRKV</sequence>
<gene>
    <name evidence="2" type="ORF">CB0940_00384</name>
    <name evidence="3" type="ORF">RHO25_000403</name>
</gene>
<name>A0A2G5I8I8_CERBT</name>
<dbReference type="Proteomes" id="UP000230605">
    <property type="component" value="Chromosome 1"/>
</dbReference>
<reference evidence="2 4" key="1">
    <citation type="submission" date="2015-10" db="EMBL/GenBank/DDBJ databases">
        <title>The cercosporin biosynthetic gene cluster was horizontally transferred to several fungal lineages and shown to be expanded in Cercospora beticola based on microsynteny with recipient genomes.</title>
        <authorList>
            <person name="De Jonge R."/>
            <person name="Ebert M.K."/>
            <person name="Suttle J.C."/>
            <person name="Jurick Ii W.M."/>
            <person name="Secor G.A."/>
            <person name="Thomma B.P."/>
            <person name="Van De Peer Y."/>
            <person name="Bolton M.D."/>
        </authorList>
    </citation>
    <scope>NUCLEOTIDE SEQUENCE [LARGE SCALE GENOMIC DNA]</scope>
    <source>
        <strain evidence="2 4">09-40</strain>
    </source>
</reference>
<proteinExistence type="predicted"/>
<evidence type="ECO:0000256" key="1">
    <source>
        <dbReference type="SAM" id="MobiDB-lite"/>
    </source>
</evidence>
<feature type="region of interest" description="Disordered" evidence="1">
    <location>
        <begin position="166"/>
        <end position="249"/>
    </location>
</feature>
<evidence type="ECO:0000313" key="4">
    <source>
        <dbReference type="Proteomes" id="UP000230605"/>
    </source>
</evidence>
<feature type="compositionally biased region" description="Polar residues" evidence="1">
    <location>
        <begin position="205"/>
        <end position="219"/>
    </location>
</feature>
<protein>
    <submittedName>
        <fullName evidence="2">Uncharacterized protein</fullName>
    </submittedName>
</protein>
<evidence type="ECO:0000313" key="5">
    <source>
        <dbReference type="Proteomes" id="UP001302367"/>
    </source>
</evidence>
<organism evidence="2 4">
    <name type="scientific">Cercospora beticola</name>
    <name type="common">Sugarbeet leaf spot fungus</name>
    <dbReference type="NCBI Taxonomy" id="122368"/>
    <lineage>
        <taxon>Eukaryota</taxon>
        <taxon>Fungi</taxon>
        <taxon>Dikarya</taxon>
        <taxon>Ascomycota</taxon>
        <taxon>Pezizomycotina</taxon>
        <taxon>Dothideomycetes</taxon>
        <taxon>Dothideomycetidae</taxon>
        <taxon>Mycosphaerellales</taxon>
        <taxon>Mycosphaerellaceae</taxon>
        <taxon>Cercospora</taxon>
    </lineage>
</organism>